<feature type="region of interest" description="Disordered" evidence="1">
    <location>
        <begin position="1"/>
        <end position="55"/>
    </location>
</feature>
<dbReference type="OrthoDB" id="10314327at2759"/>
<protein>
    <submittedName>
        <fullName evidence="2">Uncharacterized protein</fullName>
    </submittedName>
</protein>
<gene>
    <name evidence="2" type="ORF">ALECFALPRED_002025</name>
</gene>
<accession>A0A8H3FJL6</accession>
<dbReference type="AlphaFoldDB" id="A0A8H3FJL6"/>
<comment type="caution">
    <text evidence="2">The sequence shown here is derived from an EMBL/GenBank/DDBJ whole genome shotgun (WGS) entry which is preliminary data.</text>
</comment>
<evidence type="ECO:0000313" key="3">
    <source>
        <dbReference type="Proteomes" id="UP000664203"/>
    </source>
</evidence>
<dbReference type="Proteomes" id="UP000664203">
    <property type="component" value="Unassembled WGS sequence"/>
</dbReference>
<reference evidence="2" key="1">
    <citation type="submission" date="2021-03" db="EMBL/GenBank/DDBJ databases">
        <authorList>
            <person name="Tagirdzhanova G."/>
        </authorList>
    </citation>
    <scope>NUCLEOTIDE SEQUENCE</scope>
</reference>
<organism evidence="2 3">
    <name type="scientific">Alectoria fallacina</name>
    <dbReference type="NCBI Taxonomy" id="1903189"/>
    <lineage>
        <taxon>Eukaryota</taxon>
        <taxon>Fungi</taxon>
        <taxon>Dikarya</taxon>
        <taxon>Ascomycota</taxon>
        <taxon>Pezizomycotina</taxon>
        <taxon>Lecanoromycetes</taxon>
        <taxon>OSLEUM clade</taxon>
        <taxon>Lecanoromycetidae</taxon>
        <taxon>Lecanorales</taxon>
        <taxon>Lecanorineae</taxon>
        <taxon>Parmeliaceae</taxon>
        <taxon>Alectoria</taxon>
    </lineage>
</organism>
<feature type="compositionally biased region" description="Basic and acidic residues" evidence="1">
    <location>
        <begin position="41"/>
        <end position="55"/>
    </location>
</feature>
<evidence type="ECO:0000313" key="2">
    <source>
        <dbReference type="EMBL" id="CAF9922146.1"/>
    </source>
</evidence>
<proteinExistence type="predicted"/>
<sequence length="227" mass="26365">MHSEAAHNVLFGWSPESESDSMSTSQDTEDSLETFVAGGRISERTNNKLQPLERIESPIYHGNSHRERAKTLISRGVQQAKGLARSTSNSIRRIPDQWSREEANARVDDEKIRVEAEANINLLELIGRWKDPKDRLQPSAIWRQDHPRMNYHLQAIVQRPRLRNMWSAKSAQLSLDEAHDSYLKAKCPEEEEMYWSHPYWQGEHLDRLARQYLDYLPTLGPHNNPFA</sequence>
<keyword evidence="3" id="KW-1185">Reference proteome</keyword>
<feature type="compositionally biased region" description="Low complexity" evidence="1">
    <location>
        <begin position="14"/>
        <end position="26"/>
    </location>
</feature>
<name>A0A8H3FJL6_9LECA</name>
<evidence type="ECO:0000256" key="1">
    <source>
        <dbReference type="SAM" id="MobiDB-lite"/>
    </source>
</evidence>
<dbReference type="EMBL" id="CAJPDR010000152">
    <property type="protein sequence ID" value="CAF9922146.1"/>
    <property type="molecule type" value="Genomic_DNA"/>
</dbReference>